<dbReference type="PANTHER" id="PTHR11802">
    <property type="entry name" value="SERINE PROTEASE FAMILY S10 SERINE CARBOXYPEPTIDASE"/>
    <property type="match status" value="1"/>
</dbReference>
<keyword evidence="8" id="KW-0325">Glycoprotein</keyword>
<protein>
    <recommendedName>
        <fullName evidence="10">Carboxypeptidase</fullName>
        <ecNumber evidence="10">3.4.16.-</ecNumber>
    </recommendedName>
</protein>
<dbReference type="Pfam" id="PF00450">
    <property type="entry name" value="Peptidase_S10"/>
    <property type="match status" value="1"/>
</dbReference>
<dbReference type="GO" id="GO:0005576">
    <property type="term" value="C:extracellular region"/>
    <property type="evidence" value="ECO:0007669"/>
    <property type="project" value="UniProtKB-SubCell"/>
</dbReference>
<evidence type="ECO:0000313" key="11">
    <source>
        <dbReference type="EMBL" id="DBA21820.1"/>
    </source>
</evidence>
<dbReference type="AlphaFoldDB" id="A0AAV3A302"/>
<comment type="similarity">
    <text evidence="2 10">Belongs to the peptidase S10 family.</text>
</comment>
<evidence type="ECO:0000256" key="8">
    <source>
        <dbReference type="ARBA" id="ARBA00023180"/>
    </source>
</evidence>
<evidence type="ECO:0000256" key="4">
    <source>
        <dbReference type="ARBA" id="ARBA00022645"/>
    </source>
</evidence>
<keyword evidence="5 10" id="KW-0645">Protease</keyword>
<proteinExistence type="inferred from homology"/>
<organism evidence="11 12">
    <name type="scientific">Pyxicephalus adspersus</name>
    <name type="common">African bullfrog</name>
    <dbReference type="NCBI Taxonomy" id="30357"/>
    <lineage>
        <taxon>Eukaryota</taxon>
        <taxon>Metazoa</taxon>
        <taxon>Chordata</taxon>
        <taxon>Craniata</taxon>
        <taxon>Vertebrata</taxon>
        <taxon>Euteleostomi</taxon>
        <taxon>Amphibia</taxon>
        <taxon>Batrachia</taxon>
        <taxon>Anura</taxon>
        <taxon>Neobatrachia</taxon>
        <taxon>Ranoidea</taxon>
        <taxon>Pyxicephalidae</taxon>
        <taxon>Pyxicephalinae</taxon>
        <taxon>Pyxicephalus</taxon>
    </lineage>
</organism>
<comment type="caution">
    <text evidence="11">The sequence shown here is derived from an EMBL/GenBank/DDBJ whole genome shotgun (WGS) entry which is preliminary data.</text>
</comment>
<keyword evidence="12" id="KW-1185">Reference proteome</keyword>
<name>A0AAV3A302_PYXAD</name>
<reference evidence="11" key="1">
    <citation type="thesis" date="2020" institute="ProQuest LLC" country="789 East Eisenhower Parkway, Ann Arbor, MI, USA">
        <title>Comparative Genomics and Chromosome Evolution.</title>
        <authorList>
            <person name="Mudd A.B."/>
        </authorList>
    </citation>
    <scope>NUCLEOTIDE SEQUENCE</scope>
    <source>
        <strain evidence="11">1538</strain>
        <tissue evidence="11">Blood</tissue>
    </source>
</reference>
<evidence type="ECO:0000256" key="7">
    <source>
        <dbReference type="ARBA" id="ARBA00022801"/>
    </source>
</evidence>
<keyword evidence="6 10" id="KW-0732">Signal</keyword>
<keyword evidence="3" id="KW-0964">Secreted</keyword>
<evidence type="ECO:0000256" key="2">
    <source>
        <dbReference type="ARBA" id="ARBA00009431"/>
    </source>
</evidence>
<dbReference type="InterPro" id="IPR001563">
    <property type="entry name" value="Peptidase_S10"/>
</dbReference>
<dbReference type="GO" id="GO:0006508">
    <property type="term" value="P:proteolysis"/>
    <property type="evidence" value="ECO:0007669"/>
    <property type="project" value="UniProtKB-KW"/>
</dbReference>
<feature type="signal peptide" evidence="10">
    <location>
        <begin position="1"/>
        <end position="23"/>
    </location>
</feature>
<evidence type="ECO:0000313" key="12">
    <source>
        <dbReference type="Proteomes" id="UP001181693"/>
    </source>
</evidence>
<dbReference type="GO" id="GO:0004185">
    <property type="term" value="F:serine-type carboxypeptidase activity"/>
    <property type="evidence" value="ECO:0007669"/>
    <property type="project" value="UniProtKB-UniRule"/>
</dbReference>
<keyword evidence="7 10" id="KW-0378">Hydrolase</keyword>
<dbReference type="InterPro" id="IPR018202">
    <property type="entry name" value="Ser_caboxypep_ser_AS"/>
</dbReference>
<dbReference type="SUPFAM" id="SSF53474">
    <property type="entry name" value="alpha/beta-Hydrolases"/>
    <property type="match status" value="1"/>
</dbReference>
<accession>A0AAV3A302</accession>
<dbReference type="PRINTS" id="PR00724">
    <property type="entry name" value="CRBOXYPTASEC"/>
</dbReference>
<comment type="subcellular location">
    <subcellularLocation>
        <location evidence="1">Secreted</location>
    </subcellularLocation>
</comment>
<evidence type="ECO:0000256" key="6">
    <source>
        <dbReference type="ARBA" id="ARBA00022729"/>
    </source>
</evidence>
<dbReference type="PANTHER" id="PTHR11802:SF3">
    <property type="entry name" value="RETINOID-INDUCIBLE SERINE CARBOXYPEPTIDASE"/>
    <property type="match status" value="1"/>
</dbReference>
<dbReference type="EMBL" id="DYDO01000006">
    <property type="protein sequence ID" value="DBA21820.1"/>
    <property type="molecule type" value="Genomic_DNA"/>
</dbReference>
<dbReference type="EC" id="3.4.16.-" evidence="10"/>
<keyword evidence="4 10" id="KW-0121">Carboxypeptidase</keyword>
<evidence type="ECO:0000256" key="9">
    <source>
        <dbReference type="ARBA" id="ARBA00055847"/>
    </source>
</evidence>
<evidence type="ECO:0000256" key="10">
    <source>
        <dbReference type="RuleBase" id="RU361156"/>
    </source>
</evidence>
<dbReference type="Gene3D" id="3.40.50.1820">
    <property type="entry name" value="alpha/beta hydrolase"/>
    <property type="match status" value="1"/>
</dbReference>
<dbReference type="Proteomes" id="UP001181693">
    <property type="component" value="Unassembled WGS sequence"/>
</dbReference>
<dbReference type="FunFam" id="3.40.50.1820:FF:000075">
    <property type="entry name" value="Carboxypeptidase"/>
    <property type="match status" value="1"/>
</dbReference>
<gene>
    <name evidence="11" type="ORF">GDO54_012950</name>
</gene>
<evidence type="ECO:0000256" key="1">
    <source>
        <dbReference type="ARBA" id="ARBA00004613"/>
    </source>
</evidence>
<evidence type="ECO:0000256" key="5">
    <source>
        <dbReference type="ARBA" id="ARBA00022670"/>
    </source>
</evidence>
<comment type="function">
    <text evidence="9">May be involved in vascular wall and kidney homeostasis.</text>
</comment>
<dbReference type="PROSITE" id="PS00131">
    <property type="entry name" value="CARBOXYPEPT_SER_SER"/>
    <property type="match status" value="1"/>
</dbReference>
<feature type="chain" id="PRO_5043111880" description="Carboxypeptidase" evidence="10">
    <location>
        <begin position="24"/>
        <end position="442"/>
    </location>
</feature>
<sequence>MEAKCLTVISAALLCLLLPPAWGGQVKEDWNYVQVRKNANMFWWLYYADHPTKNYTQVPLVMWLQGGPGASGCGFGNFAEIGPLDIKLKPRNSSWVQVASLLFVDNPVGTGYSYTTDSQAFARDVDTLTADMLLLLKEFFNSKAEFQTTSFYIFSESYGGKMAAAISLALHKAVLAGDIKCNFAGVALGDSWISPIDSVISWGPYLYSISLLDENGLRAVQKAADSVQDALNKGKYEEATDLWSMTEDVIEENTDGVNFYNILTQDSLMSRKENSNVKFGNLALGSLYRRHILPLQADELSELMNGPIRAKLKIIPDSVTWGGQSAEVFRNMAGDFMKPVVNIVDELLGAGINVTVYNGQLDLIVDTVGQEGWVKQLKWKKLDQFKNLRWTPLHLQSRETAAFYKSWENFSFYWILRAGHMVPSDQPETSLKMLQMITNQGN</sequence>
<dbReference type="InterPro" id="IPR029058">
    <property type="entry name" value="AB_hydrolase_fold"/>
</dbReference>
<evidence type="ECO:0000256" key="3">
    <source>
        <dbReference type="ARBA" id="ARBA00022525"/>
    </source>
</evidence>